<comment type="caution">
    <text evidence="2">The sequence shown here is derived from an EMBL/GenBank/DDBJ whole genome shotgun (WGS) entry which is preliminary data.</text>
</comment>
<reference evidence="3" key="1">
    <citation type="journal article" date="2019" name="Int. J. Syst. Evol. Microbiol.">
        <title>The Global Catalogue of Microorganisms (GCM) 10K type strain sequencing project: providing services to taxonomists for standard genome sequencing and annotation.</title>
        <authorList>
            <consortium name="The Broad Institute Genomics Platform"/>
            <consortium name="The Broad Institute Genome Sequencing Center for Infectious Disease"/>
            <person name="Wu L."/>
            <person name="Ma J."/>
        </authorList>
    </citation>
    <scope>NUCLEOTIDE SEQUENCE [LARGE SCALE GENOMIC DNA]</scope>
    <source>
        <strain evidence="3">JCM 31486</strain>
    </source>
</reference>
<gene>
    <name evidence="2" type="ORF">ACFQ1S_38135</name>
</gene>
<dbReference type="Proteomes" id="UP001597045">
    <property type="component" value="Unassembled WGS sequence"/>
</dbReference>
<evidence type="ECO:0000256" key="1">
    <source>
        <dbReference type="SAM" id="MobiDB-lite"/>
    </source>
</evidence>
<organism evidence="2 3">
    <name type="scientific">Kibdelosporangium lantanae</name>
    <dbReference type="NCBI Taxonomy" id="1497396"/>
    <lineage>
        <taxon>Bacteria</taxon>
        <taxon>Bacillati</taxon>
        <taxon>Actinomycetota</taxon>
        <taxon>Actinomycetes</taxon>
        <taxon>Pseudonocardiales</taxon>
        <taxon>Pseudonocardiaceae</taxon>
        <taxon>Kibdelosporangium</taxon>
    </lineage>
</organism>
<name>A0ABW3MLE1_9PSEU</name>
<feature type="compositionally biased region" description="Polar residues" evidence="1">
    <location>
        <begin position="71"/>
        <end position="82"/>
    </location>
</feature>
<keyword evidence="3" id="KW-1185">Reference proteome</keyword>
<sequence length="98" mass="10045">MTLTLTLPPDVKTVGAGNNLVDEPLLRLNGAAEQTVGCPEGKGTVTCSSNEPLAPGASVTFVFRLLAGPKSQSGTMTATTDSAPPLRINIPVTITPKK</sequence>
<evidence type="ECO:0008006" key="4">
    <source>
        <dbReference type="Google" id="ProtNLM"/>
    </source>
</evidence>
<evidence type="ECO:0000313" key="3">
    <source>
        <dbReference type="Proteomes" id="UP001597045"/>
    </source>
</evidence>
<dbReference type="EMBL" id="JBHTIS010003211">
    <property type="protein sequence ID" value="MFD1050938.1"/>
    <property type="molecule type" value="Genomic_DNA"/>
</dbReference>
<proteinExistence type="predicted"/>
<evidence type="ECO:0000313" key="2">
    <source>
        <dbReference type="EMBL" id="MFD1050938.1"/>
    </source>
</evidence>
<accession>A0ABW3MLE1</accession>
<protein>
    <recommendedName>
        <fullName evidence="4">DUF11 domain-containing protein</fullName>
    </recommendedName>
</protein>
<feature type="region of interest" description="Disordered" evidence="1">
    <location>
        <begin position="71"/>
        <end position="98"/>
    </location>
</feature>